<dbReference type="Proteomes" id="UP000187283">
    <property type="component" value="Unassembled WGS sequence"/>
</dbReference>
<accession>A0A1R1XF15</accession>
<proteinExistence type="predicted"/>
<comment type="caution">
    <text evidence="1">The sequence shown here is derived from an EMBL/GenBank/DDBJ whole genome shotgun (WGS) entry which is preliminary data.</text>
</comment>
<protein>
    <submittedName>
        <fullName evidence="1">Uncharacterized protein</fullName>
    </submittedName>
</protein>
<organism evidence="1 2">
    <name type="scientific">Smittium culicis</name>
    <dbReference type="NCBI Taxonomy" id="133412"/>
    <lineage>
        <taxon>Eukaryota</taxon>
        <taxon>Fungi</taxon>
        <taxon>Fungi incertae sedis</taxon>
        <taxon>Zoopagomycota</taxon>
        <taxon>Kickxellomycotina</taxon>
        <taxon>Harpellomycetes</taxon>
        <taxon>Harpellales</taxon>
        <taxon>Legeriomycetaceae</taxon>
        <taxon>Smittium</taxon>
    </lineage>
</organism>
<sequence length="98" mass="11371">MYLIQRQDLHFGYSNQILYIAGDVINYGITLWPEWCISVRVEPDRGSGGSGAKKRKFTVIGKQSLEFDPLEEKRSFLETEGVKTYEIEFSFQKKKKTT</sequence>
<reference evidence="1 2" key="1">
    <citation type="submission" date="2017-01" db="EMBL/GenBank/DDBJ databases">
        <authorList>
            <person name="Mah S.A."/>
            <person name="Swanson W.J."/>
            <person name="Moy G.W."/>
            <person name="Vacquier V.D."/>
        </authorList>
    </citation>
    <scope>NUCLEOTIDE SEQUENCE [LARGE SCALE GENOMIC DNA]</scope>
    <source>
        <strain evidence="1 2">GSMNP</strain>
    </source>
</reference>
<keyword evidence="2" id="KW-1185">Reference proteome</keyword>
<dbReference type="AlphaFoldDB" id="A0A1R1XF15"/>
<dbReference type="EMBL" id="LSSN01003580">
    <property type="protein sequence ID" value="OMJ13222.1"/>
    <property type="molecule type" value="Genomic_DNA"/>
</dbReference>
<evidence type="ECO:0000313" key="2">
    <source>
        <dbReference type="Proteomes" id="UP000187283"/>
    </source>
</evidence>
<gene>
    <name evidence="1" type="ORF">AYI70_g8645</name>
</gene>
<evidence type="ECO:0000313" key="1">
    <source>
        <dbReference type="EMBL" id="OMJ13222.1"/>
    </source>
</evidence>
<name>A0A1R1XF15_9FUNG</name>